<evidence type="ECO:0000313" key="2">
    <source>
        <dbReference type="EMBL" id="NCI51799.1"/>
    </source>
</evidence>
<dbReference type="Proteomes" id="UP000753802">
    <property type="component" value="Unassembled WGS sequence"/>
</dbReference>
<dbReference type="SUPFAM" id="SSF54909">
    <property type="entry name" value="Dimeric alpha+beta barrel"/>
    <property type="match status" value="1"/>
</dbReference>
<evidence type="ECO:0000259" key="1">
    <source>
        <dbReference type="PROSITE" id="PS51725"/>
    </source>
</evidence>
<keyword evidence="2" id="KW-0503">Monooxygenase</keyword>
<dbReference type="InterPro" id="IPR011008">
    <property type="entry name" value="Dimeric_a/b-barrel"/>
</dbReference>
<feature type="domain" description="ABM" evidence="1">
    <location>
        <begin position="4"/>
        <end position="93"/>
    </location>
</feature>
<dbReference type="EMBL" id="JAACJS010000015">
    <property type="protein sequence ID" value="NCI51799.1"/>
    <property type="molecule type" value="Genomic_DNA"/>
</dbReference>
<evidence type="ECO:0000313" key="3">
    <source>
        <dbReference type="Proteomes" id="UP000753802"/>
    </source>
</evidence>
<keyword evidence="2" id="KW-0560">Oxidoreductase</keyword>
<proteinExistence type="predicted"/>
<protein>
    <submittedName>
        <fullName evidence="2">Antibiotic biosynthesis monooxygenase</fullName>
    </submittedName>
</protein>
<dbReference type="InterPro" id="IPR007138">
    <property type="entry name" value="ABM_dom"/>
</dbReference>
<dbReference type="Pfam" id="PF03992">
    <property type="entry name" value="ABM"/>
    <property type="match status" value="1"/>
</dbReference>
<reference evidence="2 3" key="1">
    <citation type="submission" date="2020-01" db="EMBL/GenBank/DDBJ databases">
        <title>Genome analysis.</title>
        <authorList>
            <person name="Wu S."/>
            <person name="Wang G."/>
        </authorList>
    </citation>
    <scope>NUCLEOTIDE SEQUENCE [LARGE SCALE GENOMIC DNA]</scope>
    <source>
        <strain evidence="2 3">SYL130</strain>
    </source>
</reference>
<gene>
    <name evidence="2" type="ORF">GWC95_17875</name>
</gene>
<dbReference type="RefSeq" id="WP_161820067.1">
    <property type="nucleotide sequence ID" value="NZ_JAACJS010000015.1"/>
</dbReference>
<dbReference type="Gene3D" id="3.30.70.100">
    <property type="match status" value="1"/>
</dbReference>
<comment type="caution">
    <text evidence="2">The sequence shown here is derived from an EMBL/GenBank/DDBJ whole genome shotgun (WGS) entry which is preliminary data.</text>
</comment>
<name>A0ABW9ZZV1_9BACT</name>
<accession>A0ABW9ZZV1</accession>
<dbReference type="PROSITE" id="PS51725">
    <property type="entry name" value="ABM"/>
    <property type="match status" value="1"/>
</dbReference>
<sequence length="103" mass="11314">MSQYALNTRFSAHPDKGDELLSLLMKANNIVSAAKGCRLYLISHEAEDKDVFWVNELWDTREDHAISLALDGSKELMVEAAHILAHEPKQVVLTPVGGKGAEG</sequence>
<organism evidence="2 3">
    <name type="scientific">Sediminibacterium roseum</name>
    <dbReference type="NCBI Taxonomy" id="1978412"/>
    <lineage>
        <taxon>Bacteria</taxon>
        <taxon>Pseudomonadati</taxon>
        <taxon>Bacteroidota</taxon>
        <taxon>Chitinophagia</taxon>
        <taxon>Chitinophagales</taxon>
        <taxon>Chitinophagaceae</taxon>
        <taxon>Sediminibacterium</taxon>
    </lineage>
</organism>
<dbReference type="GO" id="GO:0004497">
    <property type="term" value="F:monooxygenase activity"/>
    <property type="evidence" value="ECO:0007669"/>
    <property type="project" value="UniProtKB-KW"/>
</dbReference>
<keyword evidence="3" id="KW-1185">Reference proteome</keyword>